<accession>A0A6I9RV86</accession>
<dbReference type="AlphaFoldDB" id="A0A6I9RV86"/>
<keyword evidence="4" id="KW-0010">Activator</keyword>
<evidence type="ECO:0000313" key="5">
    <source>
        <dbReference type="Proteomes" id="UP000504607"/>
    </source>
</evidence>
<dbReference type="GO" id="GO:0016592">
    <property type="term" value="C:mediator complex"/>
    <property type="evidence" value="ECO:0007669"/>
    <property type="project" value="InterPro"/>
</dbReference>
<dbReference type="PANTHER" id="PTHR12465">
    <property type="entry name" value="UBIQUITIN SPECIFIC PROTEASE HOMOLOG 49"/>
    <property type="match status" value="1"/>
</dbReference>
<name>A0A6I9RV86_ELAGV</name>
<evidence type="ECO:0000256" key="1">
    <source>
        <dbReference type="ARBA" id="ARBA00004123"/>
    </source>
</evidence>
<dbReference type="GO" id="GO:0003713">
    <property type="term" value="F:transcription coactivator activity"/>
    <property type="evidence" value="ECO:0007669"/>
    <property type="project" value="TreeGrafter"/>
</dbReference>
<comment type="subunit">
    <text evidence="4">Component of the Mediator complex.</text>
</comment>
<gene>
    <name evidence="6" type="primary">LOC105053455</name>
    <name evidence="4" type="synonym">MED20</name>
</gene>
<dbReference type="PANTHER" id="PTHR12465:SF0">
    <property type="entry name" value="MEDIATOR OF RNA POLYMERASE II TRANSCRIPTION SUBUNIT 20"/>
    <property type="match status" value="1"/>
</dbReference>
<keyword evidence="4" id="KW-0804">Transcription</keyword>
<dbReference type="Proteomes" id="UP000504607">
    <property type="component" value="Chromosome 10"/>
</dbReference>
<dbReference type="Pfam" id="PF08612">
    <property type="entry name" value="Med20"/>
    <property type="match status" value="2"/>
</dbReference>
<evidence type="ECO:0000313" key="6">
    <source>
        <dbReference type="RefSeq" id="XP_010932913.1"/>
    </source>
</evidence>
<evidence type="ECO:0000256" key="4">
    <source>
        <dbReference type="RuleBase" id="RU364152"/>
    </source>
</evidence>
<keyword evidence="3 4" id="KW-0539">Nucleus</keyword>
<evidence type="ECO:0000256" key="3">
    <source>
        <dbReference type="ARBA" id="ARBA00023242"/>
    </source>
</evidence>
<comment type="similarity">
    <text evidence="2 4">Belongs to the Mediator complex subunit 20 family.</text>
</comment>
<dbReference type="InterPro" id="IPR013921">
    <property type="entry name" value="Mediator_Med20"/>
</dbReference>
<proteinExistence type="inferred from homology"/>
<dbReference type="GeneID" id="105053455"/>
<evidence type="ECO:0000256" key="2">
    <source>
        <dbReference type="ARBA" id="ARBA00010743"/>
    </source>
</evidence>
<reference evidence="6" key="1">
    <citation type="submission" date="2025-08" db="UniProtKB">
        <authorList>
            <consortium name="RefSeq"/>
        </authorList>
    </citation>
    <scope>IDENTIFICATION</scope>
</reference>
<dbReference type="OrthoDB" id="1854899at2759"/>
<keyword evidence="4" id="KW-0805">Transcription regulation</keyword>
<keyword evidence="5" id="KW-1185">Reference proteome</keyword>
<comment type="subcellular location">
    <subcellularLocation>
        <location evidence="1 4">Nucleus</location>
    </subcellularLocation>
</comment>
<dbReference type="GO" id="GO:0006357">
    <property type="term" value="P:regulation of transcription by RNA polymerase II"/>
    <property type="evidence" value="ECO:0007669"/>
    <property type="project" value="InterPro"/>
</dbReference>
<organism evidence="5 6">
    <name type="scientific">Elaeis guineensis var. tenera</name>
    <name type="common">Oil palm</name>
    <dbReference type="NCBI Taxonomy" id="51953"/>
    <lineage>
        <taxon>Eukaryota</taxon>
        <taxon>Viridiplantae</taxon>
        <taxon>Streptophyta</taxon>
        <taxon>Embryophyta</taxon>
        <taxon>Tracheophyta</taxon>
        <taxon>Spermatophyta</taxon>
        <taxon>Magnoliopsida</taxon>
        <taxon>Liliopsida</taxon>
        <taxon>Arecaceae</taxon>
        <taxon>Arecoideae</taxon>
        <taxon>Cocoseae</taxon>
        <taxon>Elaeidinae</taxon>
        <taxon>Elaeis</taxon>
    </lineage>
</organism>
<dbReference type="RefSeq" id="XP_010932913.1">
    <property type="nucleotide sequence ID" value="XM_010934611.3"/>
</dbReference>
<sequence length="187" mass="21435">MPVKWLMHWQPNQGVTLTTQILTEACQCVESQLGGAKDGRWKTALTYYRPALREASASGDLPRELLGVALHDQLGSYYFLLRAHRLILQADSSMQALMDKLQSYKPRVVLNFEVEYLPLSSIEKSRQILEDFFDIWQDTVKKRSLPGHFILVEPNFADYGLQDHYTPQHTAVQYATCMTQLMAAVRN</sequence>
<comment type="function">
    <text evidence="4">Component of the Mediator complex, a coactivator involved in the regulated transcription of nearly all RNA polymerase II-dependent genes. Mediator functions as a bridge to convey information from gene-specific regulatory proteins to the basal RNA polymerase II transcription machinery. Mediator is recruited to promoters by direct interactions with regulatory proteins and serves as a scaffold for the assembly of a functional preinitiation complex with RNA polymerase II and the general transcription factors.</text>
</comment>
<protein>
    <recommendedName>
        <fullName evidence="4">Mediator of RNA polymerase II transcription subunit 20</fullName>
    </recommendedName>
    <alternativeName>
        <fullName evidence="4">Mediator complex subunit 20</fullName>
    </alternativeName>
</protein>